<keyword evidence="3" id="KW-1185">Reference proteome</keyword>
<sequence>MGTMSKMSKRNLIASAVIGAFALGSSQVVSADPLKDLQNEEAKIHAAAAQSQKKIDKIYEQTQELLFEYRGVIDETENLKVYNDHLARLVASQEEGIASLQRQIDGIEGIKRGVVPLMYRMIDALEQFIELDLPINYEERKNRVAHLRDLMANANVTVSEQFRQVLEAYLLENEYGNSIRVYQEQLQFEGQNIAADFFNLGRTALLALSLDQKQAWVWNNSSRNWEQLGDEYLSSVVKVIKMGRKLEPFDLIKLPIKAAE</sequence>
<evidence type="ECO:0000313" key="3">
    <source>
        <dbReference type="Proteomes" id="UP001501757"/>
    </source>
</evidence>
<proteinExistence type="predicted"/>
<reference evidence="3" key="1">
    <citation type="journal article" date="2019" name="Int. J. Syst. Evol. Microbiol.">
        <title>The Global Catalogue of Microorganisms (GCM) 10K type strain sequencing project: providing services to taxonomists for standard genome sequencing and annotation.</title>
        <authorList>
            <consortium name="The Broad Institute Genomics Platform"/>
            <consortium name="The Broad Institute Genome Sequencing Center for Infectious Disease"/>
            <person name="Wu L."/>
            <person name="Ma J."/>
        </authorList>
    </citation>
    <scope>NUCLEOTIDE SEQUENCE [LARGE SCALE GENOMIC DNA]</scope>
    <source>
        <strain evidence="3">JCM 13378</strain>
    </source>
</reference>
<gene>
    <name evidence="2" type="ORF">GCM10009092_31690</name>
</gene>
<accession>A0ABP3HAS8</accession>
<feature type="chain" id="PRO_5045551175" evidence="1">
    <location>
        <begin position="32"/>
        <end position="260"/>
    </location>
</feature>
<dbReference type="Proteomes" id="UP001501757">
    <property type="component" value="Unassembled WGS sequence"/>
</dbReference>
<dbReference type="Pfam" id="PF11932">
    <property type="entry name" value="DUF3450"/>
    <property type="match status" value="1"/>
</dbReference>
<protein>
    <submittedName>
        <fullName evidence="2">DUF3450 domain-containing protein</fullName>
    </submittedName>
</protein>
<name>A0ABP3HAS8_9ALTE</name>
<dbReference type="EMBL" id="BAAAEI010000020">
    <property type="protein sequence ID" value="GAA0365003.1"/>
    <property type="molecule type" value="Genomic_DNA"/>
</dbReference>
<evidence type="ECO:0000313" key="2">
    <source>
        <dbReference type="EMBL" id="GAA0365003.1"/>
    </source>
</evidence>
<organism evidence="2 3">
    <name type="scientific">Bowmanella denitrificans</name>
    <dbReference type="NCBI Taxonomy" id="366582"/>
    <lineage>
        <taxon>Bacteria</taxon>
        <taxon>Pseudomonadati</taxon>
        <taxon>Pseudomonadota</taxon>
        <taxon>Gammaproteobacteria</taxon>
        <taxon>Alteromonadales</taxon>
        <taxon>Alteromonadaceae</taxon>
        <taxon>Bowmanella</taxon>
    </lineage>
</organism>
<dbReference type="PIRSF" id="PIRSF028069">
    <property type="entry name" value="UCP028069"/>
    <property type="match status" value="1"/>
</dbReference>
<feature type="signal peptide" evidence="1">
    <location>
        <begin position="1"/>
        <end position="31"/>
    </location>
</feature>
<dbReference type="InterPro" id="IPR016866">
    <property type="entry name" value="UCP028069"/>
</dbReference>
<comment type="caution">
    <text evidence="2">The sequence shown here is derived from an EMBL/GenBank/DDBJ whole genome shotgun (WGS) entry which is preliminary data.</text>
</comment>
<evidence type="ECO:0000256" key="1">
    <source>
        <dbReference type="SAM" id="SignalP"/>
    </source>
</evidence>
<keyword evidence="1" id="KW-0732">Signal</keyword>